<name>A0A7G7MT37_9PSEU</name>
<dbReference type="PANTHER" id="PTHR39428:SF1">
    <property type="entry name" value="F420H(2)-DEPENDENT QUINONE REDUCTASE RV1261C"/>
    <property type="match status" value="1"/>
</dbReference>
<dbReference type="EMBL" id="CP060131">
    <property type="protein sequence ID" value="QNG55948.1"/>
    <property type="molecule type" value="Genomic_DNA"/>
</dbReference>
<organism evidence="3 4">
    <name type="scientific">Pseudonocardia petroleophila</name>
    <dbReference type="NCBI Taxonomy" id="37331"/>
    <lineage>
        <taxon>Bacteria</taxon>
        <taxon>Bacillati</taxon>
        <taxon>Actinomycetota</taxon>
        <taxon>Actinomycetes</taxon>
        <taxon>Pseudonocardiales</taxon>
        <taxon>Pseudonocardiaceae</taxon>
        <taxon>Pseudonocardia</taxon>
    </lineage>
</organism>
<evidence type="ECO:0000256" key="1">
    <source>
        <dbReference type="ARBA" id="ARBA00008710"/>
    </source>
</evidence>
<dbReference type="GO" id="GO:0005886">
    <property type="term" value="C:plasma membrane"/>
    <property type="evidence" value="ECO:0007669"/>
    <property type="project" value="TreeGrafter"/>
</dbReference>
<gene>
    <name evidence="3" type="ORF">H6H00_29610</name>
</gene>
<dbReference type="GO" id="GO:0070967">
    <property type="term" value="F:coenzyme F420 binding"/>
    <property type="evidence" value="ECO:0007669"/>
    <property type="project" value="TreeGrafter"/>
</dbReference>
<evidence type="ECO:0000313" key="3">
    <source>
        <dbReference type="EMBL" id="QNG55948.1"/>
    </source>
</evidence>
<comment type="catalytic activity">
    <reaction evidence="2">
        <text>oxidized coenzyme F420-(gamma-L-Glu)(n) + a quinol + H(+) = reduced coenzyme F420-(gamma-L-Glu)(n) + a quinone</text>
        <dbReference type="Rhea" id="RHEA:39663"/>
        <dbReference type="Rhea" id="RHEA-COMP:12939"/>
        <dbReference type="Rhea" id="RHEA-COMP:14378"/>
        <dbReference type="ChEBI" id="CHEBI:15378"/>
        <dbReference type="ChEBI" id="CHEBI:24646"/>
        <dbReference type="ChEBI" id="CHEBI:132124"/>
        <dbReference type="ChEBI" id="CHEBI:133980"/>
        <dbReference type="ChEBI" id="CHEBI:139511"/>
    </reaction>
</comment>
<dbReference type="GO" id="GO:0016491">
    <property type="term" value="F:oxidoreductase activity"/>
    <property type="evidence" value="ECO:0007669"/>
    <property type="project" value="InterPro"/>
</dbReference>
<dbReference type="Gene3D" id="2.30.110.10">
    <property type="entry name" value="Electron Transport, Fmn-binding Protein, Chain A"/>
    <property type="match status" value="1"/>
</dbReference>
<evidence type="ECO:0000256" key="2">
    <source>
        <dbReference type="ARBA" id="ARBA00049106"/>
    </source>
</evidence>
<accession>A0A7G7MT37</accession>
<proteinExistence type="inferred from homology"/>
<protein>
    <submittedName>
        <fullName evidence="3">Nitroreductase family deazaflavin-dependent oxidoreductase</fullName>
    </submittedName>
</protein>
<dbReference type="InterPro" id="IPR012349">
    <property type="entry name" value="Split_barrel_FMN-bd"/>
</dbReference>
<dbReference type="AlphaFoldDB" id="A0A7G7MT37"/>
<sequence length="139" mass="15154">MNDWNAKIIEEFRANEGRVGGPFEGADMILVHHVGAKSGTERVSPLVHFPQGDGRTVIVASKAGAPTNPDWYHNVKANPRFAVEVGTETYPVEATEIVGDERAAVWEAIKAKSPGFAEYERKTDRTIPLIVLARLDSAA</sequence>
<evidence type="ECO:0000313" key="4">
    <source>
        <dbReference type="Proteomes" id="UP000515728"/>
    </source>
</evidence>
<dbReference type="NCBIfam" id="TIGR00026">
    <property type="entry name" value="hi_GC_TIGR00026"/>
    <property type="match status" value="1"/>
</dbReference>
<dbReference type="InterPro" id="IPR004378">
    <property type="entry name" value="F420H2_quin_Rdtase"/>
</dbReference>
<dbReference type="Proteomes" id="UP000515728">
    <property type="component" value="Chromosome"/>
</dbReference>
<dbReference type="PANTHER" id="PTHR39428">
    <property type="entry name" value="F420H(2)-DEPENDENT QUINONE REDUCTASE RV1261C"/>
    <property type="match status" value="1"/>
</dbReference>
<comment type="similarity">
    <text evidence="1">Belongs to the F420H(2)-dependent quinone reductase family.</text>
</comment>
<dbReference type="SUPFAM" id="SSF50475">
    <property type="entry name" value="FMN-binding split barrel"/>
    <property type="match status" value="1"/>
</dbReference>
<reference evidence="3 4" key="1">
    <citation type="submission" date="2020-08" db="EMBL/GenBank/DDBJ databases">
        <authorList>
            <person name="Mo P."/>
        </authorList>
    </citation>
    <scope>NUCLEOTIDE SEQUENCE [LARGE SCALE GENOMIC DNA]</scope>
    <source>
        <strain evidence="3 4">CGMCC 4.1532</strain>
    </source>
</reference>
<keyword evidence="4" id="KW-1185">Reference proteome</keyword>
<dbReference type="Pfam" id="PF04075">
    <property type="entry name" value="F420H2_quin_red"/>
    <property type="match status" value="1"/>
</dbReference>
<dbReference type="KEGG" id="ppel:H6H00_29610"/>
<dbReference type="RefSeq" id="WP_185722877.1">
    <property type="nucleotide sequence ID" value="NZ_BAAAWI010000001.1"/>
</dbReference>